<evidence type="ECO:0000259" key="11">
    <source>
        <dbReference type="PROSITE" id="PS51900"/>
    </source>
</evidence>
<dbReference type="InterPro" id="IPR004107">
    <property type="entry name" value="Integrase_SAM-like_N"/>
</dbReference>
<gene>
    <name evidence="12" type="primary">xerC_3</name>
    <name evidence="12" type="ORF">GCM10008983_23720</name>
</gene>
<dbReference type="Pfam" id="PF00589">
    <property type="entry name" value="Phage_integrase"/>
    <property type="match status" value="1"/>
</dbReference>
<comment type="subcellular location">
    <subcellularLocation>
        <location evidence="1">Cytoplasm</location>
    </subcellularLocation>
</comment>
<dbReference type="Proteomes" id="UP001501459">
    <property type="component" value="Unassembled WGS sequence"/>
</dbReference>
<keyword evidence="5" id="KW-0229">DNA integration</keyword>
<dbReference type="PANTHER" id="PTHR30349:SF77">
    <property type="entry name" value="TYROSINE RECOMBINASE XERC"/>
    <property type="match status" value="1"/>
</dbReference>
<evidence type="ECO:0000256" key="4">
    <source>
        <dbReference type="ARBA" id="ARBA00022829"/>
    </source>
</evidence>
<protein>
    <submittedName>
        <fullName evidence="12">Tyrosine recombinase XerC</fullName>
    </submittedName>
</protein>
<keyword evidence="2" id="KW-0963">Cytoplasm</keyword>
<reference evidence="12 13" key="1">
    <citation type="journal article" date="2019" name="Int. J. Syst. Evol. Microbiol.">
        <title>The Global Catalogue of Microorganisms (GCM) 10K type strain sequencing project: providing services to taxonomists for standard genome sequencing and annotation.</title>
        <authorList>
            <consortium name="The Broad Institute Genomics Platform"/>
            <consortium name="The Broad Institute Genome Sequencing Center for Infectious Disease"/>
            <person name="Wu L."/>
            <person name="Ma J."/>
        </authorList>
    </citation>
    <scope>NUCLEOTIDE SEQUENCE [LARGE SCALE GENOMIC DNA]</scope>
    <source>
        <strain evidence="12 13">JCM 12149</strain>
    </source>
</reference>
<comment type="caution">
    <text evidence="12">The sequence shown here is derived from an EMBL/GenBank/DDBJ whole genome shotgun (WGS) entry which is preliminary data.</text>
</comment>
<feature type="domain" description="Tyr recombinase" evidence="10">
    <location>
        <begin position="125"/>
        <end position="302"/>
    </location>
</feature>
<keyword evidence="4" id="KW-0159">Chromosome partition</keyword>
<evidence type="ECO:0000259" key="10">
    <source>
        <dbReference type="PROSITE" id="PS51898"/>
    </source>
</evidence>
<dbReference type="SUPFAM" id="SSF56349">
    <property type="entry name" value="DNA breaking-rejoining enzymes"/>
    <property type="match status" value="1"/>
</dbReference>
<dbReference type="PROSITE" id="PS51898">
    <property type="entry name" value="TYR_RECOMBINASE"/>
    <property type="match status" value="1"/>
</dbReference>
<keyword evidence="13" id="KW-1185">Reference proteome</keyword>
<keyword evidence="3" id="KW-0132">Cell division</keyword>
<dbReference type="PROSITE" id="PS51900">
    <property type="entry name" value="CB"/>
    <property type="match status" value="1"/>
</dbReference>
<keyword evidence="6 9" id="KW-0238">DNA-binding</keyword>
<evidence type="ECO:0000256" key="8">
    <source>
        <dbReference type="ARBA" id="ARBA00023306"/>
    </source>
</evidence>
<dbReference type="PANTHER" id="PTHR30349">
    <property type="entry name" value="PHAGE INTEGRASE-RELATED"/>
    <property type="match status" value="1"/>
</dbReference>
<dbReference type="RefSeq" id="WP_343753414.1">
    <property type="nucleotide sequence ID" value="NZ_BAAADM010000054.1"/>
</dbReference>
<sequence length="307" mass="35793">MKPSFTVSSQANHYIQQFINDIESNEDLSAKTLTQYASDLRHLADWYEGSWHRHQAEEVYFAPNEMTTPTLIHYREYMQKVRSLKPKTINRRLNTLKRFFEWAVQKQMVSLDVAKPLKLVPEETTSPRHMTDQEEASLITAVQNHGTTRDYNLVLLMLHTGLRTMEVCRLVKSDITIGKRSGRLLVRSGKRNKQREVPLNATIRRALEAYRPTIKSDDDPLFPSNKTGRHMGERALRHLILKYMKLANIEDISPHDLRHRFGYVMSERTPLHRLAQIMGHDSLNTTMVYVRATRSDLQGEVEKIAWQ</sequence>
<evidence type="ECO:0000256" key="1">
    <source>
        <dbReference type="ARBA" id="ARBA00004496"/>
    </source>
</evidence>
<evidence type="ECO:0000313" key="12">
    <source>
        <dbReference type="EMBL" id="GAA0445413.1"/>
    </source>
</evidence>
<evidence type="ECO:0000313" key="13">
    <source>
        <dbReference type="Proteomes" id="UP001501459"/>
    </source>
</evidence>
<dbReference type="InterPro" id="IPR011010">
    <property type="entry name" value="DNA_brk_join_enz"/>
</dbReference>
<keyword evidence="8" id="KW-0131">Cell cycle</keyword>
<dbReference type="EMBL" id="BAAADM010000054">
    <property type="protein sequence ID" value="GAA0445413.1"/>
    <property type="molecule type" value="Genomic_DNA"/>
</dbReference>
<dbReference type="InterPro" id="IPR010998">
    <property type="entry name" value="Integrase_recombinase_N"/>
</dbReference>
<evidence type="ECO:0000256" key="5">
    <source>
        <dbReference type="ARBA" id="ARBA00022908"/>
    </source>
</evidence>
<dbReference type="InterPro" id="IPR050090">
    <property type="entry name" value="Tyrosine_recombinase_XerCD"/>
</dbReference>
<evidence type="ECO:0000256" key="6">
    <source>
        <dbReference type="ARBA" id="ARBA00023125"/>
    </source>
</evidence>
<evidence type="ECO:0000256" key="2">
    <source>
        <dbReference type="ARBA" id="ARBA00022490"/>
    </source>
</evidence>
<dbReference type="InterPro" id="IPR044068">
    <property type="entry name" value="CB"/>
</dbReference>
<keyword evidence="7" id="KW-0233">DNA recombination</keyword>
<proteinExistence type="predicted"/>
<dbReference type="InterPro" id="IPR013762">
    <property type="entry name" value="Integrase-like_cat_sf"/>
</dbReference>
<evidence type="ECO:0000256" key="7">
    <source>
        <dbReference type="ARBA" id="ARBA00023172"/>
    </source>
</evidence>
<dbReference type="InterPro" id="IPR002104">
    <property type="entry name" value="Integrase_catalytic"/>
</dbReference>
<evidence type="ECO:0000256" key="3">
    <source>
        <dbReference type="ARBA" id="ARBA00022618"/>
    </source>
</evidence>
<dbReference type="Gene3D" id="1.10.150.130">
    <property type="match status" value="1"/>
</dbReference>
<name>A0ABN0ZF38_9BACI</name>
<dbReference type="Gene3D" id="1.10.443.10">
    <property type="entry name" value="Intergrase catalytic core"/>
    <property type="match status" value="1"/>
</dbReference>
<dbReference type="Pfam" id="PF02899">
    <property type="entry name" value="Phage_int_SAM_1"/>
    <property type="match status" value="1"/>
</dbReference>
<evidence type="ECO:0000256" key="9">
    <source>
        <dbReference type="PROSITE-ProRule" id="PRU01248"/>
    </source>
</evidence>
<accession>A0ABN0ZF38</accession>
<feature type="domain" description="Core-binding (CB)" evidence="11">
    <location>
        <begin position="9"/>
        <end position="104"/>
    </location>
</feature>
<organism evidence="12 13">
    <name type="scientific">Lentibacillus halophilus</name>
    <dbReference type="NCBI Taxonomy" id="295065"/>
    <lineage>
        <taxon>Bacteria</taxon>
        <taxon>Bacillati</taxon>
        <taxon>Bacillota</taxon>
        <taxon>Bacilli</taxon>
        <taxon>Bacillales</taxon>
        <taxon>Bacillaceae</taxon>
        <taxon>Lentibacillus</taxon>
    </lineage>
</organism>